<comment type="similarity">
    <text evidence="2">Belongs to the short-chain dehydrogenases/reductases (SDR) family.</text>
</comment>
<dbReference type="RefSeq" id="WP_054584917.1">
    <property type="nucleotide sequence ID" value="NZ_LGUC01000002.1"/>
</dbReference>
<dbReference type="PRINTS" id="PR00080">
    <property type="entry name" value="SDRFAMILY"/>
</dbReference>
<dbReference type="InterPro" id="IPR002347">
    <property type="entry name" value="SDR_fam"/>
</dbReference>
<dbReference type="Pfam" id="PF00106">
    <property type="entry name" value="adh_short"/>
    <property type="match status" value="1"/>
</dbReference>
<sequence>MSQNRGVVVLTGGTSGIGRIAATTLATAGWTVAVVGRDRAAGESLAAESSTASGMIRFHRADLATQARVRSLAAELRDGYARIDALVHNAGLSGSDRIETADGIERTFAVNYLAPYLLTHELLDSLRASAPARIVTTGTELHRRATLDFENLQFETGYDARRAYSRSKLALMAFTLELAARLPADSGVTANSFHPGFVPSTGLFRDAARRTRLLVRLAGLVPGVGTSPQAAADRLVRLVTDRTFGERTGVYVTGDGIEEPAPEATDPALRERLWERSAALVGVDPAWP</sequence>
<dbReference type="EMBL" id="LGUC01000002">
    <property type="protein sequence ID" value="KPN29145.1"/>
    <property type="molecule type" value="Genomic_DNA"/>
</dbReference>
<evidence type="ECO:0000313" key="3">
    <source>
        <dbReference type="EMBL" id="KPN29145.1"/>
    </source>
</evidence>
<dbReference type="GO" id="GO:0016491">
    <property type="term" value="F:oxidoreductase activity"/>
    <property type="evidence" value="ECO:0007669"/>
    <property type="project" value="UniProtKB-KW"/>
</dbReference>
<dbReference type="Gene3D" id="3.40.50.720">
    <property type="entry name" value="NAD(P)-binding Rossmann-like Domain"/>
    <property type="match status" value="1"/>
</dbReference>
<gene>
    <name evidence="3" type="ORF">SY89_03379</name>
</gene>
<dbReference type="Proteomes" id="UP000050535">
    <property type="component" value="Unassembled WGS sequence"/>
</dbReference>
<name>A0A0P7FRI4_9EURY</name>
<dbReference type="AlphaFoldDB" id="A0A0P7FRI4"/>
<dbReference type="InterPro" id="IPR036291">
    <property type="entry name" value="NAD(P)-bd_dom_sf"/>
</dbReference>
<comment type="caution">
    <text evidence="3">The sequence shown here is derived from an EMBL/GenBank/DDBJ whole genome shotgun (WGS) entry which is preliminary data.</text>
</comment>
<protein>
    <submittedName>
        <fullName evidence="3">Short chain dehydrogenase</fullName>
    </submittedName>
</protein>
<reference evidence="4" key="1">
    <citation type="submission" date="2013-11" db="EMBL/GenBank/DDBJ databases">
        <authorList>
            <person name="Hoang H.T."/>
            <person name="Killian M.L."/>
            <person name="Madson D.M."/>
            <person name="Arruda P.H.E."/>
            <person name="Sun D."/>
            <person name="Schwartz K.J."/>
            <person name="Yoon K."/>
        </authorList>
    </citation>
    <scope>NUCLEOTIDE SEQUENCE [LARGE SCALE GENOMIC DNA]</scope>
    <source>
        <strain evidence="4">CDK2</strain>
    </source>
</reference>
<accession>A0A0P7FRI4</accession>
<dbReference type="SUPFAM" id="SSF51735">
    <property type="entry name" value="NAD(P)-binding Rossmann-fold domains"/>
    <property type="match status" value="1"/>
</dbReference>
<organism evidence="3 4">
    <name type="scientific">Halolamina pelagica</name>
    <dbReference type="NCBI Taxonomy" id="699431"/>
    <lineage>
        <taxon>Archaea</taxon>
        <taxon>Methanobacteriati</taxon>
        <taxon>Methanobacteriota</taxon>
        <taxon>Stenosarchaea group</taxon>
        <taxon>Halobacteria</taxon>
        <taxon>Halobacteriales</taxon>
        <taxon>Haloferacaceae</taxon>
    </lineage>
</organism>
<dbReference type="PATRIC" id="fig|699431.3.peg.3468"/>
<evidence type="ECO:0000256" key="2">
    <source>
        <dbReference type="RuleBase" id="RU000363"/>
    </source>
</evidence>
<proteinExistence type="inferred from homology"/>
<evidence type="ECO:0000313" key="4">
    <source>
        <dbReference type="Proteomes" id="UP000050535"/>
    </source>
</evidence>
<dbReference type="PANTHER" id="PTHR43157">
    <property type="entry name" value="PHOSPHATIDYLINOSITOL-GLYCAN BIOSYNTHESIS CLASS F PROTEIN-RELATED"/>
    <property type="match status" value="1"/>
</dbReference>
<dbReference type="PANTHER" id="PTHR43157:SF31">
    <property type="entry name" value="PHOSPHATIDYLINOSITOL-GLYCAN BIOSYNTHESIS CLASS F PROTEIN"/>
    <property type="match status" value="1"/>
</dbReference>
<evidence type="ECO:0000256" key="1">
    <source>
        <dbReference type="ARBA" id="ARBA00023002"/>
    </source>
</evidence>
<dbReference type="STRING" id="699431.SY89_03379"/>
<dbReference type="OrthoDB" id="10454at2157"/>
<keyword evidence="1" id="KW-0560">Oxidoreductase</keyword>
<keyword evidence="4" id="KW-1185">Reference proteome</keyword>
<dbReference type="PRINTS" id="PR00081">
    <property type="entry name" value="GDHRDH"/>
</dbReference>